<dbReference type="InterPro" id="IPR051436">
    <property type="entry name" value="Autophagy-related_EPG5"/>
</dbReference>
<dbReference type="EnsemblMetazoa" id="AEPI008612-RA">
    <property type="protein sequence ID" value="AEPI008612-PA"/>
    <property type="gene ID" value="AEPI008612"/>
</dbReference>
<evidence type="ECO:0000313" key="6">
    <source>
        <dbReference type="Proteomes" id="UP000075885"/>
    </source>
</evidence>
<proteinExistence type="inferred from homology"/>
<evidence type="ECO:0000259" key="3">
    <source>
        <dbReference type="Pfam" id="PF26103"/>
    </source>
</evidence>
<evidence type="ECO:0000256" key="1">
    <source>
        <dbReference type="ARBA" id="ARBA00010948"/>
    </source>
</evidence>
<dbReference type="Proteomes" id="UP000075885">
    <property type="component" value="Unassembled WGS sequence"/>
</dbReference>
<organism evidence="5 6">
    <name type="scientific">Anopheles epiroticus</name>
    <dbReference type="NCBI Taxonomy" id="199890"/>
    <lineage>
        <taxon>Eukaryota</taxon>
        <taxon>Metazoa</taxon>
        <taxon>Ecdysozoa</taxon>
        <taxon>Arthropoda</taxon>
        <taxon>Hexapoda</taxon>
        <taxon>Insecta</taxon>
        <taxon>Pterygota</taxon>
        <taxon>Neoptera</taxon>
        <taxon>Endopterygota</taxon>
        <taxon>Diptera</taxon>
        <taxon>Nematocera</taxon>
        <taxon>Culicoidea</taxon>
        <taxon>Culicidae</taxon>
        <taxon>Anophelinae</taxon>
        <taxon>Anopheles</taxon>
    </lineage>
</organism>
<protein>
    <submittedName>
        <fullName evidence="5">Uncharacterized protein</fullName>
    </submittedName>
</protein>
<evidence type="ECO:0000256" key="2">
    <source>
        <dbReference type="ARBA" id="ARBA00023006"/>
    </source>
</evidence>
<dbReference type="InterPro" id="IPR058750">
    <property type="entry name" value="TPR_Epg5"/>
</dbReference>
<accession>A0A182PNT3</accession>
<comment type="similarity">
    <text evidence="1">Belongs to the EPG5 family.</text>
</comment>
<dbReference type="VEuPathDB" id="VectorBase:AEPI008612"/>
<keyword evidence="6" id="KW-1185">Reference proteome</keyword>
<reference evidence="5" key="2">
    <citation type="submission" date="2020-05" db="UniProtKB">
        <authorList>
            <consortium name="EnsemblMetazoa"/>
        </authorList>
    </citation>
    <scope>IDENTIFICATION</scope>
    <source>
        <strain evidence="5">Epiroticus2</strain>
    </source>
</reference>
<dbReference type="PANTHER" id="PTHR31139:SF4">
    <property type="entry name" value="ECTOPIC P GRANULES PROTEIN 5 HOMOLOG"/>
    <property type="match status" value="1"/>
</dbReference>
<name>A0A182PNT3_9DIPT</name>
<dbReference type="PANTHER" id="PTHR31139">
    <property type="entry name" value="ECTOPIC P GRANULES PROTEIN 5 HOMOLOG"/>
    <property type="match status" value="1"/>
</dbReference>
<dbReference type="GO" id="GO:0005737">
    <property type="term" value="C:cytoplasm"/>
    <property type="evidence" value="ECO:0007669"/>
    <property type="project" value="TreeGrafter"/>
</dbReference>
<sequence>EEASAPHIEKQTDHDFQTKENISHDFAPTAPPCISPVNAHANLRTTLYPDLGKLKLEAIGEQTVRPPTTGTVSQPIEGTCISAPRTRTLYLQCIQQMEDTALQTDREYLDAMEQQFVRTENPHAVTNDPDGCDSDLQISIQTYRARYHGYCEIFKERKAAHQQIASLQGRCWDFEQVKFSATSRCDDERVVSVSLKSRVASLNVKRCQEAKATMSLLLESCWTKEKEALIQLHHARTIVEKNASDPPKTSQDPALALRSKLRILGNALRTEASSAGCDQGERCDYVQDLRKWFVDAGTSLLAVGNVHERVWLMFHLLRFPNGIGTWAHVLVQPLPTASGGTGKDWLADSELQAILTLTHVLLRPILERLAFLSPLEEIEGRTAHDKLELGGTEVAPKAADNFEWVDSDGEESSPDKRVRPIKESDLLALLDQIPFQQLFGTVTSRAMHRVLSGDVRQLPTTEMLRLITFANKLVAILGEGLSTYGCIARYSHFVQRLALLINDTVKFVSDVLRNYRDTHGPHTTEEVELVQVHYDTLVYGAARSIYAAGVSLARHLATLPFALLSSRACWWLFRCLMERNFSLSPEFELESVPIRYDATATEQFGKALFEEETAHNRYNVLKPFVELALARNAITDRQFICIIIKTLFELLVTVNVDDPVSAEIIMEQIHIIVERNVFVLSVMLQTLASNASPQPQTTADAWQARGNRLLNVFSSKKHFLMLWNPTEEDINVILEMLLSYPRTHIYHKLALGLFIGLNVPKHVQRRIAHCVVVAFRKNQPSSKTNTDGTDQSELDSYQERCLFVLLQLRIHALDQPLPVVRTILQDPSSPEVQNVPALEELRDVKAAIDERCPVACLAALLTSTIGHWVPVFCQNGVNVLQLLLDRHLDTVVVRCLELISLLFTECPLALSGNERFIGMLSQLVQLDSELDWSPDSKMAIEPPPQQQSDYALATKLLYQAKVGKLGTMLVSQAASYWSCGYATPASLICMWCDWLTQTAGWMNSAKVLRLLNVLASVSFGHAEAWKAMREKLSPFFKSFAQVKQKQAGIHSLWSKIIGTEPPLLYGTLPSDCVALALLVFEIEHNQLELDTELWPKLLRALKKKESPKLDALLREVYGSLRHREEDFCPSADSLVFFKLCHFLVRVNVEHPLCLAVCQLFFTIFLTRVTDVGDEVHGVSERLYSADTGLMEKMKQRLCRLEVYYHCARDVSTGAGEMLRLIKAFQLWLVDGELNRFAADDPIYLPAQYAIPHLQAALHGVQECWPECINRQLIVTLHRLMVERWYNLYRVIPNQSRAVDSPLPDKQVFSPVHAIQRRLDNAYTKPVPAPILELSGELQELRDALAKPATVRVKRIAESLRIVKQHIDKTHWQTKAGLDQRRDELFELYRQLYVNEDKQIVKQAKCSVVYCAGAASVRVHTKCATVDKTVQERIQARLHGLESFLQQAITIPPYIAHHTILLRELWNSLFIDYCSETDQTTVQTLNGVIRTMLRTLLHEVSDANFVAPLTFAVRLSLDTYRSDLSKLMFEEVGQLFADALEEGRKPSKVIVALLEDCRIASRPLLQVYSQLVKQKTGSLERSLFVEMFSKKLDLSRWLKEHDVTPDVIDQFAKLIVIGVYKSRPIDSVSPVRSDEQAELDESFTDLLISHLTILASRQFPDNFGKLLQHTLNAYSQWPSLPPLMLLRLLNVLRARALLPDLHLGMQENALRQAHRQFAESNCASPVLSLEVLNYLMVTVSEHFVRQRDSAYPWNGMYKRHGSYIEVLGMQFGMFAHSLLATGMNDNRIEFVRDNLLPNVYRMFEPWVVPHGADIRTTISYTNAVTPPVVEPSRHFNNEKAKWMFNTMLQSVEYAIEKVSEGYSDTDHCSHILLYFLNWYLEWFVAPRVMISALYVYNTLVLDLPWELLKPSEMLLERLHSMLEHHSPECHELLACLFVRCCWKGERFDPLPTWLRRTHAPTLAICVRLAYEPVVRSEEKIRSAMVRLLQYFARLVWLPLHVAELTPTMDWFVMTADAGVMLRLPKVPHRELDDALIELLETVSGMRFNEANQPVPGGMYLLKRKLYISVVVRMLMNAARASSKMANAKPQLTVAIQRLLRLIADVLARVPAESATGSGSLTPPLLEASAMMTELMTSVKKWQTENTL</sequence>
<dbReference type="InterPro" id="IPR059030">
    <property type="entry name" value="TPR_Epg5_mid"/>
</dbReference>
<evidence type="ECO:0000259" key="4">
    <source>
        <dbReference type="Pfam" id="PF26573"/>
    </source>
</evidence>
<dbReference type="Pfam" id="PF26103">
    <property type="entry name" value="TPR_Epg5"/>
    <property type="match status" value="1"/>
</dbReference>
<feature type="domain" description="Epg5-like central TPR repeats" evidence="3">
    <location>
        <begin position="1556"/>
        <end position="1941"/>
    </location>
</feature>
<dbReference type="Pfam" id="PF26573">
    <property type="entry name" value="TPR_Epg5_2"/>
    <property type="match status" value="1"/>
</dbReference>
<reference evidence="6" key="1">
    <citation type="submission" date="2013-03" db="EMBL/GenBank/DDBJ databases">
        <title>The Genome Sequence of Anopheles epiroticus epiroticus2.</title>
        <authorList>
            <consortium name="The Broad Institute Genomics Platform"/>
            <person name="Neafsey D.E."/>
            <person name="Howell P."/>
            <person name="Walker B."/>
            <person name="Young S.K."/>
            <person name="Zeng Q."/>
            <person name="Gargeya S."/>
            <person name="Fitzgerald M."/>
            <person name="Haas B."/>
            <person name="Abouelleil A."/>
            <person name="Allen A.W."/>
            <person name="Alvarado L."/>
            <person name="Arachchi H.M."/>
            <person name="Berlin A.M."/>
            <person name="Chapman S.B."/>
            <person name="Gainer-Dewar J."/>
            <person name="Goldberg J."/>
            <person name="Griggs A."/>
            <person name="Gujja S."/>
            <person name="Hansen M."/>
            <person name="Howarth C."/>
            <person name="Imamovic A."/>
            <person name="Ireland A."/>
            <person name="Larimer J."/>
            <person name="McCowan C."/>
            <person name="Murphy C."/>
            <person name="Pearson M."/>
            <person name="Poon T.W."/>
            <person name="Priest M."/>
            <person name="Roberts A."/>
            <person name="Saif S."/>
            <person name="Shea T."/>
            <person name="Sisk P."/>
            <person name="Sykes S."/>
            <person name="Wortman J."/>
            <person name="Nusbaum C."/>
            <person name="Birren B."/>
        </authorList>
    </citation>
    <scope>NUCLEOTIDE SEQUENCE [LARGE SCALE GENOMIC DNA]</scope>
    <source>
        <strain evidence="6">Epiroticus2</strain>
    </source>
</reference>
<feature type="domain" description="Epg5-like TPR" evidence="4">
    <location>
        <begin position="1089"/>
        <end position="1269"/>
    </location>
</feature>
<dbReference type="GO" id="GO:0097352">
    <property type="term" value="P:autophagosome maturation"/>
    <property type="evidence" value="ECO:0007669"/>
    <property type="project" value="TreeGrafter"/>
</dbReference>
<evidence type="ECO:0000313" key="5">
    <source>
        <dbReference type="EnsemblMetazoa" id="AEPI008612-PA"/>
    </source>
</evidence>
<keyword evidence="2" id="KW-0072">Autophagy</keyword>